<dbReference type="Gene3D" id="3.20.20.140">
    <property type="entry name" value="Metal-dependent hydrolases"/>
    <property type="match status" value="1"/>
</dbReference>
<dbReference type="InterPro" id="IPR004365">
    <property type="entry name" value="NA-bd_OB_tRNA"/>
</dbReference>
<evidence type="ECO:0000256" key="3">
    <source>
        <dbReference type="ARBA" id="ARBA00012417"/>
    </source>
</evidence>
<evidence type="ECO:0000256" key="1">
    <source>
        <dbReference type="ARBA" id="ARBA00004496"/>
    </source>
</evidence>
<evidence type="ECO:0000256" key="2">
    <source>
        <dbReference type="ARBA" id="ARBA00007391"/>
    </source>
</evidence>
<dbReference type="GO" id="GO:0005737">
    <property type="term" value="C:cytoplasm"/>
    <property type="evidence" value="ECO:0007669"/>
    <property type="project" value="UniProtKB-SubCell"/>
</dbReference>
<evidence type="ECO:0000256" key="6">
    <source>
        <dbReference type="ARBA" id="ARBA00022679"/>
    </source>
</evidence>
<dbReference type="InterPro" id="IPR040982">
    <property type="entry name" value="DNA_pol3_finger"/>
</dbReference>
<dbReference type="AlphaFoldDB" id="A0A8J4A673"/>
<dbReference type="Pfam" id="PF07733">
    <property type="entry name" value="DNA_pol3_alpha"/>
    <property type="match status" value="1"/>
</dbReference>
<evidence type="ECO:0000256" key="8">
    <source>
        <dbReference type="ARBA" id="ARBA00022705"/>
    </source>
</evidence>
<dbReference type="Pfam" id="PF14579">
    <property type="entry name" value="HHH_6"/>
    <property type="match status" value="1"/>
</dbReference>
<dbReference type="Pfam" id="PF01336">
    <property type="entry name" value="tRNA_anti-codon"/>
    <property type="match status" value="1"/>
</dbReference>
<keyword evidence="5 13" id="KW-0963">Cytoplasm</keyword>
<dbReference type="InterPro" id="IPR004805">
    <property type="entry name" value="DnaE2/DnaE/PolC"/>
</dbReference>
<dbReference type="SUPFAM" id="SSF47781">
    <property type="entry name" value="RuvA domain 2-like"/>
    <property type="match status" value="1"/>
</dbReference>
<name>A0A8J4A673_9ACTN</name>
<gene>
    <name evidence="13 16" type="primary">dnaE2</name>
    <name evidence="16" type="ORF">NUM_10350</name>
</gene>
<dbReference type="InterPro" id="IPR029460">
    <property type="entry name" value="DNAPol_HHH"/>
</dbReference>
<dbReference type="SMART" id="SM00481">
    <property type="entry name" value="POLIIIAc"/>
    <property type="match status" value="1"/>
</dbReference>
<evidence type="ECO:0000313" key="17">
    <source>
        <dbReference type="Proteomes" id="UP000614996"/>
    </source>
</evidence>
<keyword evidence="9 13" id="KW-0227">DNA damage</keyword>
<dbReference type="InterPro" id="IPR004013">
    <property type="entry name" value="PHP_dom"/>
</dbReference>
<protein>
    <recommendedName>
        <fullName evidence="4 13">Error-prone DNA polymerase</fullName>
        <ecNumber evidence="3 13">2.7.7.7</ecNumber>
    </recommendedName>
</protein>
<reference evidence="17" key="1">
    <citation type="journal article" date="2021" name="Int. J. Syst. Evol. Microbiol.">
        <title>Actinocatenispora comari sp. nov., an endophytic actinomycete isolated from aerial parts of Comarum salesowianum.</title>
        <authorList>
            <person name="Oyunbileg N."/>
            <person name="Iizaka Y."/>
            <person name="Hamada M."/>
            <person name="Davaapurev B.O."/>
            <person name="Fukumoto A."/>
            <person name="Tsetseg B."/>
            <person name="Kato F."/>
            <person name="Tamura T."/>
            <person name="Batkhuu J."/>
            <person name="Anzai Y."/>
        </authorList>
    </citation>
    <scope>NUCLEOTIDE SEQUENCE [LARGE SCALE GENOMIC DNA]</scope>
    <source>
        <strain evidence="17">NUM-2625</strain>
    </source>
</reference>
<keyword evidence="8 13" id="KW-0235">DNA replication</keyword>
<dbReference type="GO" id="GO:0003676">
    <property type="term" value="F:nucleic acid binding"/>
    <property type="evidence" value="ECO:0007669"/>
    <property type="project" value="InterPro"/>
</dbReference>
<dbReference type="HAMAP" id="MF_01902">
    <property type="entry name" value="DNApol_error_prone"/>
    <property type="match status" value="1"/>
</dbReference>
<dbReference type="InterPro" id="IPR016195">
    <property type="entry name" value="Pol/histidinol_Pase-like"/>
</dbReference>
<dbReference type="NCBIfam" id="NF004225">
    <property type="entry name" value="PRK05672.1"/>
    <property type="match status" value="1"/>
</dbReference>
<dbReference type="Gene3D" id="1.10.150.870">
    <property type="match status" value="1"/>
</dbReference>
<dbReference type="GO" id="GO:0008408">
    <property type="term" value="F:3'-5' exonuclease activity"/>
    <property type="evidence" value="ECO:0007669"/>
    <property type="project" value="InterPro"/>
</dbReference>
<proteinExistence type="inferred from homology"/>
<dbReference type="Pfam" id="PF17657">
    <property type="entry name" value="DNA_pol3_finger"/>
    <property type="match status" value="1"/>
</dbReference>
<evidence type="ECO:0000259" key="15">
    <source>
        <dbReference type="SMART" id="SM00481"/>
    </source>
</evidence>
<evidence type="ECO:0000256" key="5">
    <source>
        <dbReference type="ARBA" id="ARBA00022490"/>
    </source>
</evidence>
<dbReference type="InterPro" id="IPR003141">
    <property type="entry name" value="Pol/His_phosphatase_N"/>
</dbReference>
<comment type="similarity">
    <text evidence="2 13">Belongs to the DNA polymerase type-C family. DnaE2 subfamily.</text>
</comment>
<dbReference type="GO" id="GO:0006260">
    <property type="term" value="P:DNA replication"/>
    <property type="evidence" value="ECO:0007669"/>
    <property type="project" value="UniProtKB-KW"/>
</dbReference>
<dbReference type="InterPro" id="IPR010994">
    <property type="entry name" value="RuvA_2-like"/>
</dbReference>
<evidence type="ECO:0000256" key="9">
    <source>
        <dbReference type="ARBA" id="ARBA00022763"/>
    </source>
</evidence>
<evidence type="ECO:0000256" key="11">
    <source>
        <dbReference type="ARBA" id="ARBA00023204"/>
    </source>
</evidence>
<evidence type="ECO:0000313" key="16">
    <source>
        <dbReference type="EMBL" id="GIL25781.1"/>
    </source>
</evidence>
<dbReference type="SUPFAM" id="SSF89550">
    <property type="entry name" value="PHP domain-like"/>
    <property type="match status" value="1"/>
</dbReference>
<dbReference type="PANTHER" id="PTHR32294:SF4">
    <property type="entry name" value="ERROR-PRONE DNA POLYMERASE"/>
    <property type="match status" value="1"/>
</dbReference>
<dbReference type="Proteomes" id="UP000614996">
    <property type="component" value="Unassembled WGS sequence"/>
</dbReference>
<accession>A0A8J4A673</accession>
<keyword evidence="11 13" id="KW-0234">DNA repair</keyword>
<dbReference type="NCBIfam" id="TIGR00594">
    <property type="entry name" value="polc"/>
    <property type="match status" value="1"/>
</dbReference>
<comment type="function">
    <text evidence="13">DNA polymerase involved in damage-induced mutagenesis and translesion synthesis (TLS). It is not the major replicative DNA polymerase.</text>
</comment>
<dbReference type="GO" id="GO:0006281">
    <property type="term" value="P:DNA repair"/>
    <property type="evidence" value="ECO:0007669"/>
    <property type="project" value="UniProtKB-UniRule"/>
</dbReference>
<dbReference type="InterPro" id="IPR011708">
    <property type="entry name" value="DNA_pol3_alpha_NTPase_dom"/>
</dbReference>
<evidence type="ECO:0000256" key="7">
    <source>
        <dbReference type="ARBA" id="ARBA00022695"/>
    </source>
</evidence>
<organism evidence="16 17">
    <name type="scientific">Actinocatenispora comari</name>
    <dbReference type="NCBI Taxonomy" id="2807577"/>
    <lineage>
        <taxon>Bacteria</taxon>
        <taxon>Bacillati</taxon>
        <taxon>Actinomycetota</taxon>
        <taxon>Actinomycetes</taxon>
        <taxon>Micromonosporales</taxon>
        <taxon>Micromonosporaceae</taxon>
        <taxon>Actinocatenispora</taxon>
    </lineage>
</organism>
<keyword evidence="6 13" id="KW-0808">Transferase</keyword>
<evidence type="ECO:0000256" key="14">
    <source>
        <dbReference type="SAM" id="MobiDB-lite"/>
    </source>
</evidence>
<keyword evidence="7 13" id="KW-0548">Nucleotidyltransferase</keyword>
<dbReference type="CDD" id="cd07431">
    <property type="entry name" value="PHP_PolIIIA"/>
    <property type="match status" value="1"/>
</dbReference>
<dbReference type="GO" id="GO:0003887">
    <property type="term" value="F:DNA-directed DNA polymerase activity"/>
    <property type="evidence" value="ECO:0007669"/>
    <property type="project" value="UniProtKB-UniRule"/>
</dbReference>
<sequence>MPPGAFRRAGRVRPVPYAELHCHTNYSFLDGASPPGQLAEQAARLGLAGLAVTDHDGFYGVVDFAEAARDHGLATVFGAELTLAAAPVASGPNQDPAGEHLLVLARGAEGYRRLATAISEAHLRGGRKGRPVYDPAQLAELGRGHWWVLTGCRKGAVPAALAAAGPGAAMADGRDAAEARLRELVAMFGADRVAVELTDHDRPDDDDRNEILAELAQRQRLPVVATGNVHYARPADGRLAAALAAVRARCSLDELAGWLPPAGAAFLRSGAEMAARFRGWPGAVESTVDIAADCAFDLRLVAPRLPDFDLPADVDSEMAYLRRLTYDGAAEHYGSAAQHPGAYEQIEHELAIIDELGFPGYFLVVWDIVRFCREKGILCQGRGSAANSAVCYALGITAADPIAYDLLFERFLAPERDGPPDIDIDIASDRREEVIQYVYTKHGRRHAAQVANVISYRPRMAVRDAAAALGYSPGQRDAWSRSLDGHASTVDGEGIPGQVIELADRMLGFPRHLGIHSGGMVICDRPVSEVCPVEHARMPGRTVLQWDKEGCAAIELVKFDLLGLGMLTALGEALRLVGQHHGERYTLHELPIEDEGVYQMLCEADSVGVFQVESRAQMATLPRLKPKCFYDLVVEVALIRPGPIQGGSVHPYLDRKNGRQPKTIPHPLMERALGKTLGVPLFQEQLMQLAMDVADFGPAEADRLRRAMGSKRSTERMEQLRRRLYEGMAGNGITGELADEIFTKLSAFANFGFPESHAISFAFLVYASAYLKRYYPAAFCAALLNAQPMGFYSPQTLVADARRHGVAILRPDINSSGAGATLEGRQRTDPAAGRQRTDPATGRQRADPAAGRQCADPAAGRQCAAPAPKKAPKRQWGVAGPAVRLGLSAVRGVGTELAEKIVAERQERGPYRDLIDLARRTGLGTAALEALATAGAFGGIGLTRRQALWAAGAAATERPDTLPGTGSGAAAPTLPGMDAVERIAADVWAIGLSTDSHPAEFARDRLDAAGARRIGELAGVADGDRVTVGGVVTHRQRPSTAGGVTFVNLEDETGMLNVICSPGVWRAHRRTARTAPAMLVRGRLERADGVTNLVAERIAPLSLSVRTASRDFR</sequence>
<keyword evidence="10 13" id="KW-0239">DNA-directed DNA polymerase</keyword>
<feature type="region of interest" description="Disordered" evidence="14">
    <location>
        <begin position="817"/>
        <end position="877"/>
    </location>
</feature>
<dbReference type="Pfam" id="PF02811">
    <property type="entry name" value="PHP"/>
    <property type="match status" value="1"/>
</dbReference>
<comment type="caution">
    <text evidence="16">The sequence shown here is derived from an EMBL/GenBank/DDBJ whole genome shotgun (WGS) entry which is preliminary data.</text>
</comment>
<evidence type="ECO:0000256" key="13">
    <source>
        <dbReference type="HAMAP-Rule" id="MF_01902"/>
    </source>
</evidence>
<comment type="catalytic activity">
    <reaction evidence="12 13">
        <text>DNA(n) + a 2'-deoxyribonucleoside 5'-triphosphate = DNA(n+1) + diphosphate</text>
        <dbReference type="Rhea" id="RHEA:22508"/>
        <dbReference type="Rhea" id="RHEA-COMP:17339"/>
        <dbReference type="Rhea" id="RHEA-COMP:17340"/>
        <dbReference type="ChEBI" id="CHEBI:33019"/>
        <dbReference type="ChEBI" id="CHEBI:61560"/>
        <dbReference type="ChEBI" id="CHEBI:173112"/>
        <dbReference type="EC" id="2.7.7.7"/>
    </reaction>
</comment>
<dbReference type="CDD" id="cd04485">
    <property type="entry name" value="DnaE_OBF"/>
    <property type="match status" value="1"/>
</dbReference>
<dbReference type="PANTHER" id="PTHR32294">
    <property type="entry name" value="DNA POLYMERASE III SUBUNIT ALPHA"/>
    <property type="match status" value="1"/>
</dbReference>
<comment type="subcellular location">
    <subcellularLocation>
        <location evidence="1 13">Cytoplasm</location>
    </subcellularLocation>
</comment>
<dbReference type="EC" id="2.7.7.7" evidence="3 13"/>
<dbReference type="EMBL" id="BOPO01000009">
    <property type="protein sequence ID" value="GIL25781.1"/>
    <property type="molecule type" value="Genomic_DNA"/>
</dbReference>
<feature type="domain" description="Polymerase/histidinol phosphatase N-terminal" evidence="15">
    <location>
        <begin position="18"/>
        <end position="85"/>
    </location>
</feature>
<dbReference type="InterPro" id="IPR023073">
    <property type="entry name" value="DnaE2"/>
</dbReference>
<evidence type="ECO:0000256" key="10">
    <source>
        <dbReference type="ARBA" id="ARBA00022932"/>
    </source>
</evidence>
<evidence type="ECO:0000256" key="12">
    <source>
        <dbReference type="ARBA" id="ARBA00049244"/>
    </source>
</evidence>
<evidence type="ECO:0000256" key="4">
    <source>
        <dbReference type="ARBA" id="ARBA00017273"/>
    </source>
</evidence>
<keyword evidence="17" id="KW-1185">Reference proteome</keyword>